<organism evidence="4 5">
    <name type="scientific">Vibrio penaeicida</name>
    <dbReference type="NCBI Taxonomy" id="104609"/>
    <lineage>
        <taxon>Bacteria</taxon>
        <taxon>Pseudomonadati</taxon>
        <taxon>Pseudomonadota</taxon>
        <taxon>Gammaproteobacteria</taxon>
        <taxon>Vibrionales</taxon>
        <taxon>Vibrionaceae</taxon>
        <taxon>Vibrio</taxon>
    </lineage>
</organism>
<protein>
    <recommendedName>
        <fullName evidence="3">4'-phosphopantetheinyl transferase domain-containing protein</fullName>
    </recommendedName>
</protein>
<dbReference type="RefSeq" id="WP_126608872.1">
    <property type="nucleotide sequence ID" value="NZ_AP025144.1"/>
</dbReference>
<accession>A0AAV5NY93</accession>
<dbReference type="GO" id="GO:0019878">
    <property type="term" value="P:lysine biosynthetic process via aminoadipic acid"/>
    <property type="evidence" value="ECO:0007669"/>
    <property type="project" value="TreeGrafter"/>
</dbReference>
<dbReference type="GO" id="GO:0008897">
    <property type="term" value="F:holo-[acyl-carrier-protein] synthase activity"/>
    <property type="evidence" value="ECO:0007669"/>
    <property type="project" value="InterPro"/>
</dbReference>
<evidence type="ECO:0000259" key="3">
    <source>
        <dbReference type="Pfam" id="PF01648"/>
    </source>
</evidence>
<evidence type="ECO:0000313" key="5">
    <source>
        <dbReference type="Proteomes" id="UP001156690"/>
    </source>
</evidence>
<keyword evidence="5" id="KW-1185">Reference proteome</keyword>
<keyword evidence="2" id="KW-0808">Transferase</keyword>
<dbReference type="Gene3D" id="3.90.470.20">
    <property type="entry name" value="4'-phosphopantetheinyl transferase domain"/>
    <property type="match status" value="1"/>
</dbReference>
<evidence type="ECO:0000256" key="2">
    <source>
        <dbReference type="ARBA" id="ARBA00022679"/>
    </source>
</evidence>
<dbReference type="EMBL" id="BSNX01000073">
    <property type="protein sequence ID" value="GLQ75535.1"/>
    <property type="molecule type" value="Genomic_DNA"/>
</dbReference>
<proteinExistence type="inferred from homology"/>
<reference evidence="5" key="1">
    <citation type="journal article" date="2019" name="Int. J. Syst. Evol. Microbiol.">
        <title>The Global Catalogue of Microorganisms (GCM) 10K type strain sequencing project: providing services to taxonomists for standard genome sequencing and annotation.</title>
        <authorList>
            <consortium name="The Broad Institute Genomics Platform"/>
            <consortium name="The Broad Institute Genome Sequencing Center for Infectious Disease"/>
            <person name="Wu L."/>
            <person name="Ma J."/>
        </authorList>
    </citation>
    <scope>NUCLEOTIDE SEQUENCE [LARGE SCALE GENOMIC DNA]</scope>
    <source>
        <strain evidence="5">NBRC 15640</strain>
    </source>
</reference>
<dbReference type="AlphaFoldDB" id="A0AAV5NY93"/>
<name>A0AAV5NY93_9VIBR</name>
<feature type="domain" description="4'-phosphopantetheinyl transferase" evidence="3">
    <location>
        <begin position="114"/>
        <end position="168"/>
    </location>
</feature>
<dbReference type="PANTHER" id="PTHR12215">
    <property type="entry name" value="PHOSPHOPANTETHEINE TRANSFERASE"/>
    <property type="match status" value="1"/>
</dbReference>
<comment type="similarity">
    <text evidence="1">Belongs to the P-Pant transferase superfamily. Gsp/Sfp/HetI/AcpT family.</text>
</comment>
<evidence type="ECO:0000313" key="4">
    <source>
        <dbReference type="EMBL" id="GLQ75535.1"/>
    </source>
</evidence>
<sequence length="249" mass="28305">MGSNTHHMATPQPNSVDVWLWIPCKNWTLSKLNDLSKSERTQFQLKPEIARWQFAASKLFQRHVLSMYINREPSQHVVLKKTFGKPYLDKESLQFNTSHSQGVIVVAVTSKTEIGLDIAVHNHASKWKRRARSVLHENEVVENATQFYHLWALKESLLKATGEGLIHGCRHLCLNSDDLNTDGLIGTDGLSTDGLNTDSINNDSLITYTKQTQQWWSYLIRSPIRHASLAVSSNTQLNDVRIMSFIPQS</sequence>
<gene>
    <name evidence="4" type="ORF">GCM10007932_48970</name>
</gene>
<dbReference type="InterPro" id="IPR050559">
    <property type="entry name" value="P-Pant_transferase_sf"/>
</dbReference>
<comment type="caution">
    <text evidence="4">The sequence shown here is derived from an EMBL/GenBank/DDBJ whole genome shotgun (WGS) entry which is preliminary data.</text>
</comment>
<dbReference type="PANTHER" id="PTHR12215:SF10">
    <property type="entry name" value="L-AMINOADIPATE-SEMIALDEHYDE DEHYDROGENASE-PHOSPHOPANTETHEINYL TRANSFERASE"/>
    <property type="match status" value="1"/>
</dbReference>
<dbReference type="InterPro" id="IPR008278">
    <property type="entry name" value="4-PPantetheinyl_Trfase_dom"/>
</dbReference>
<dbReference type="Proteomes" id="UP001156690">
    <property type="component" value="Unassembled WGS sequence"/>
</dbReference>
<dbReference type="GO" id="GO:0005829">
    <property type="term" value="C:cytosol"/>
    <property type="evidence" value="ECO:0007669"/>
    <property type="project" value="TreeGrafter"/>
</dbReference>
<dbReference type="GO" id="GO:0000287">
    <property type="term" value="F:magnesium ion binding"/>
    <property type="evidence" value="ECO:0007669"/>
    <property type="project" value="InterPro"/>
</dbReference>
<dbReference type="SUPFAM" id="SSF56214">
    <property type="entry name" value="4'-phosphopantetheinyl transferase"/>
    <property type="match status" value="2"/>
</dbReference>
<dbReference type="Pfam" id="PF01648">
    <property type="entry name" value="ACPS"/>
    <property type="match status" value="1"/>
</dbReference>
<evidence type="ECO:0000256" key="1">
    <source>
        <dbReference type="ARBA" id="ARBA00010990"/>
    </source>
</evidence>
<dbReference type="InterPro" id="IPR037143">
    <property type="entry name" value="4-PPantetheinyl_Trfase_dom_sf"/>
</dbReference>